<keyword evidence="5 7" id="KW-0949">S-adenosyl-L-methionine</keyword>
<evidence type="ECO:0000256" key="1">
    <source>
        <dbReference type="ARBA" id="ARBA00010173"/>
    </source>
</evidence>
<dbReference type="STRING" id="46835.A0A504YPV5"/>
<proteinExistence type="inferred from homology"/>
<comment type="catalytic activity">
    <reaction evidence="6 7">
        <text>L-histidyl-[translation elongation factor 2] + S-adenosyl-L-methionine = 2-[(3S)-amino-3-carboxypropyl]-L-histidyl-[translation elongation factor 2] + S-methyl-5'-thioadenosine + H(+)</text>
        <dbReference type="Rhea" id="RHEA:36783"/>
        <dbReference type="Rhea" id="RHEA-COMP:9748"/>
        <dbReference type="Rhea" id="RHEA-COMP:9749"/>
        <dbReference type="ChEBI" id="CHEBI:15378"/>
        <dbReference type="ChEBI" id="CHEBI:17509"/>
        <dbReference type="ChEBI" id="CHEBI:29979"/>
        <dbReference type="ChEBI" id="CHEBI:59789"/>
        <dbReference type="ChEBI" id="CHEBI:73995"/>
        <dbReference type="EC" id="2.5.1.108"/>
    </reaction>
</comment>
<dbReference type="GO" id="GO:0090560">
    <property type="term" value="F:2-(3-amino-3-carboxypropyl)histidine synthase activity"/>
    <property type="evidence" value="ECO:0007669"/>
    <property type="project" value="UniProtKB-UniRule"/>
</dbReference>
<evidence type="ECO:0000256" key="4">
    <source>
        <dbReference type="ARBA" id="ARBA00022679"/>
    </source>
</evidence>
<dbReference type="InterPro" id="IPR035435">
    <property type="entry name" value="DPH1/DPH2_euk_archaea"/>
</dbReference>
<dbReference type="PANTHER" id="PTHR10762">
    <property type="entry name" value="DIPHTHAMIDE BIOSYNTHESIS PROTEIN"/>
    <property type="match status" value="1"/>
</dbReference>
<dbReference type="EC" id="2.5.1.108" evidence="2 7"/>
<comment type="similarity">
    <text evidence="1 7">Belongs to the DPH1/DPH2 family. DPH1 subfamily.</text>
</comment>
<dbReference type="GO" id="GO:0017183">
    <property type="term" value="P:protein histidyl modification to diphthamide"/>
    <property type="evidence" value="ECO:0007669"/>
    <property type="project" value="UniProtKB-UniRule"/>
</dbReference>
<accession>A0A504YPV5</accession>
<dbReference type="EMBL" id="SUNJ01006975">
    <property type="protein sequence ID" value="TPP62341.1"/>
    <property type="molecule type" value="Genomic_DNA"/>
</dbReference>
<keyword evidence="7" id="KW-0408">Iron</keyword>
<name>A0A504YPV5_FASGI</name>
<dbReference type="Gene3D" id="3.40.50.11850">
    <property type="entry name" value="Diphthamide synthesis DPH1/DPH2 domain 2"/>
    <property type="match status" value="1"/>
</dbReference>
<gene>
    <name evidence="8" type="ORF">FGIG_11473</name>
</gene>
<dbReference type="InterPro" id="IPR016435">
    <property type="entry name" value="DPH1/DPH2"/>
</dbReference>
<protein>
    <recommendedName>
        <fullName evidence="3 7">2-(3-amino-3-carboxypropyl)histidine synthase subunit 1</fullName>
        <ecNumber evidence="2 7">2.5.1.108</ecNumber>
    </recommendedName>
</protein>
<dbReference type="NCBIfam" id="TIGR00322">
    <property type="entry name" value="diphth2_R"/>
    <property type="match status" value="1"/>
</dbReference>
<reference evidence="8 9" key="1">
    <citation type="submission" date="2019-04" db="EMBL/GenBank/DDBJ databases">
        <title>Annotation for the trematode Fasciola gigantica.</title>
        <authorList>
            <person name="Choi Y.-J."/>
        </authorList>
    </citation>
    <scope>NUCLEOTIDE SEQUENCE [LARGE SCALE GENOMIC DNA]</scope>
    <source>
        <strain evidence="8">Uganda_cow_1</strain>
    </source>
</reference>
<evidence type="ECO:0000256" key="5">
    <source>
        <dbReference type="ARBA" id="ARBA00022691"/>
    </source>
</evidence>
<dbReference type="UniPathway" id="UPA00559"/>
<keyword evidence="7" id="KW-0411">Iron-sulfur</keyword>
<dbReference type="Pfam" id="PF01866">
    <property type="entry name" value="Diphthamide_syn"/>
    <property type="match status" value="1"/>
</dbReference>
<dbReference type="AlphaFoldDB" id="A0A504YPV5"/>
<dbReference type="GO" id="GO:0051539">
    <property type="term" value="F:4 iron, 4 sulfur cluster binding"/>
    <property type="evidence" value="ECO:0007669"/>
    <property type="project" value="UniProtKB-UniRule"/>
</dbReference>
<keyword evidence="7" id="KW-0004">4Fe-4S</keyword>
<comment type="pathway">
    <text evidence="7">Protein modification; peptidyl-diphthamide biosynthesis.</text>
</comment>
<comment type="function">
    <text evidence="7">Catalyzes the first step of diphthamide biosynthesis, a post-translational modification of histidine which occurs in elongation factor 2.</text>
</comment>
<dbReference type="Proteomes" id="UP000316759">
    <property type="component" value="Unassembled WGS sequence"/>
</dbReference>
<dbReference type="InterPro" id="IPR042264">
    <property type="entry name" value="DPH1/DPH2_2"/>
</dbReference>
<evidence type="ECO:0000313" key="8">
    <source>
        <dbReference type="EMBL" id="TPP62341.1"/>
    </source>
</evidence>
<evidence type="ECO:0000256" key="3">
    <source>
        <dbReference type="ARBA" id="ARBA00021915"/>
    </source>
</evidence>
<comment type="cofactor">
    <cofactor evidence="7">
        <name>[4Fe-4S] cluster</name>
        <dbReference type="ChEBI" id="CHEBI:49883"/>
    </cofactor>
    <text evidence="7">Binds 1 [4Fe-4S] cluster per subunit. The cluster is coordinated with 3 cysteines and an exchangeable S-adenosyl-L-methionine.</text>
</comment>
<keyword evidence="4 7" id="KW-0808">Transferase</keyword>
<evidence type="ECO:0000313" key="9">
    <source>
        <dbReference type="Proteomes" id="UP000316759"/>
    </source>
</evidence>
<evidence type="ECO:0000256" key="2">
    <source>
        <dbReference type="ARBA" id="ARBA00012221"/>
    </source>
</evidence>
<sequence>MQPTVTSFSAILKMSVKRIAPFRIPETLLKHDTLNQAIANVLPSNYNFEIHKTIWRIRCLRAKRVALQFPEGLLMFAIPIAELLRRFSTVFDKDEKQGQQADPSEAELDIVIMGDVTYGACCVDDYTARALGVDLLVHYGHSCLIPLETPSVLYVFVDIGIDLAHFVETVKANFNSNMRLALVATIQFVTSLQTAKKALEQQGYTVCIPHCSPLSPGELLGCTSPKVSEVQAFSHLGNLSQEKSSVACYNRPLLPAYRYDPYDKSITQEYYDHKLMRRRRKAAIDAAKSANHFGLILGIESSIVPCCVLGLNTSRV</sequence>
<dbReference type="InterPro" id="IPR042263">
    <property type="entry name" value="DPH1/DPH2_1"/>
</dbReference>
<keyword evidence="9" id="KW-1185">Reference proteome</keyword>
<evidence type="ECO:0000256" key="7">
    <source>
        <dbReference type="PIRNR" id="PIRNR004967"/>
    </source>
</evidence>
<keyword evidence="7" id="KW-0479">Metal-binding</keyword>
<dbReference type="PANTHER" id="PTHR10762:SF1">
    <property type="entry name" value="2-(3-AMINO-3-CARBOXYPROPYL)HISTIDINE SYNTHASE SUBUNIT 1"/>
    <property type="match status" value="1"/>
</dbReference>
<dbReference type="Gene3D" id="3.40.50.11840">
    <property type="entry name" value="Diphthamide synthesis DPH1/DPH2 domain 1"/>
    <property type="match status" value="1"/>
</dbReference>
<comment type="caution">
    <text evidence="8">The sequence shown here is derived from an EMBL/GenBank/DDBJ whole genome shotgun (WGS) entry which is preliminary data.</text>
</comment>
<dbReference type="OrthoDB" id="1649088at2759"/>
<dbReference type="PIRSF" id="PIRSF004967">
    <property type="entry name" value="DPH1"/>
    <property type="match status" value="1"/>
</dbReference>
<dbReference type="SFLD" id="SFLDS00032">
    <property type="entry name" value="Radical_SAM_3-amino-3-carboxyp"/>
    <property type="match status" value="1"/>
</dbReference>
<evidence type="ECO:0000256" key="6">
    <source>
        <dbReference type="ARBA" id="ARBA00048403"/>
    </source>
</evidence>
<organism evidence="8 9">
    <name type="scientific">Fasciola gigantica</name>
    <name type="common">Giant liver fluke</name>
    <dbReference type="NCBI Taxonomy" id="46835"/>
    <lineage>
        <taxon>Eukaryota</taxon>
        <taxon>Metazoa</taxon>
        <taxon>Spiralia</taxon>
        <taxon>Lophotrochozoa</taxon>
        <taxon>Platyhelminthes</taxon>
        <taxon>Trematoda</taxon>
        <taxon>Digenea</taxon>
        <taxon>Plagiorchiida</taxon>
        <taxon>Echinostomata</taxon>
        <taxon>Echinostomatoidea</taxon>
        <taxon>Fasciolidae</taxon>
        <taxon>Fasciola</taxon>
    </lineage>
</organism>